<accession>A0A963YQH8</accession>
<organism evidence="3 4">
    <name type="scientific">Acidisoma silvae</name>
    <dbReference type="NCBI Taxonomy" id="2802396"/>
    <lineage>
        <taxon>Bacteria</taxon>
        <taxon>Pseudomonadati</taxon>
        <taxon>Pseudomonadota</taxon>
        <taxon>Alphaproteobacteria</taxon>
        <taxon>Acetobacterales</taxon>
        <taxon>Acidocellaceae</taxon>
        <taxon>Acidisoma</taxon>
    </lineage>
</organism>
<protein>
    <recommendedName>
        <fullName evidence="2">Glycine-rich domain-containing protein</fullName>
    </recommendedName>
</protein>
<feature type="compositionally biased region" description="Gly residues" evidence="1">
    <location>
        <begin position="329"/>
        <end position="349"/>
    </location>
</feature>
<dbReference type="Proteomes" id="UP000708298">
    <property type="component" value="Unassembled WGS sequence"/>
</dbReference>
<name>A0A963YQH8_9PROT</name>
<feature type="region of interest" description="Disordered" evidence="1">
    <location>
        <begin position="310"/>
        <end position="349"/>
    </location>
</feature>
<evidence type="ECO:0000313" key="3">
    <source>
        <dbReference type="EMBL" id="MCB8874779.1"/>
    </source>
</evidence>
<evidence type="ECO:0000256" key="1">
    <source>
        <dbReference type="SAM" id="MobiDB-lite"/>
    </source>
</evidence>
<sequence length="413" mass="39748">MDRQIVYPASIPLDTDFLSLNRNTMVAIGSALQAVLGTSIVADGLACQPTTPASLTVTVGAGSITQFGALDTLSYGSLSADATDQTVKMGINLAPVSFALTPPATPGQSVIYLIEASFAESDTTPVVLPYVNAADPSQPYSGPANSGTAQNTQRIERVQLQLKAGAAANTGTQTAPAVDSGWSGLYLITVNNGQSTAIAANIVTHPAAPFLNFKLPSLTPGFSRRVAYAASTTFTVPLGVRLIRATVVGGGGGGGGTDGTYAGAGGGAGGFASGTFSVTPGATIAVTIGSGGTGSATGASGGTGGTSSFGALLSATGGQGGQFQDSGSTPGGTGGQGSGGEFNGYGGYGSDGQNSTTVIGGQGGASLYGGGGRASTAGNTAVNGRAPGSGGGGTYNTAGNGGQGAGGVVILEY</sequence>
<gene>
    <name evidence="3" type="ORF">ASILVAE211_06260</name>
</gene>
<evidence type="ECO:0000259" key="2">
    <source>
        <dbReference type="Pfam" id="PF21722"/>
    </source>
</evidence>
<evidence type="ECO:0000313" key="4">
    <source>
        <dbReference type="Proteomes" id="UP000708298"/>
    </source>
</evidence>
<reference evidence="3" key="2">
    <citation type="submission" date="2021-01" db="EMBL/GenBank/DDBJ databases">
        <authorList>
            <person name="Mieszkin S."/>
            <person name="Pouder E."/>
            <person name="Alain K."/>
        </authorList>
    </citation>
    <scope>NUCLEOTIDE SEQUENCE</scope>
    <source>
        <strain evidence="3">HW T2.11</strain>
    </source>
</reference>
<dbReference type="InterPro" id="IPR049304">
    <property type="entry name" value="Gly_rich_dom"/>
</dbReference>
<keyword evidence="4" id="KW-1185">Reference proteome</keyword>
<dbReference type="EMBL" id="JAESVB010000002">
    <property type="protein sequence ID" value="MCB8874779.1"/>
    <property type="molecule type" value="Genomic_DNA"/>
</dbReference>
<proteinExistence type="predicted"/>
<comment type="caution">
    <text evidence="3">The sequence shown here is derived from an EMBL/GenBank/DDBJ whole genome shotgun (WGS) entry which is preliminary data.</text>
</comment>
<dbReference type="AlphaFoldDB" id="A0A963YQH8"/>
<dbReference type="Pfam" id="PF21722">
    <property type="entry name" value="Gly_rich_2"/>
    <property type="match status" value="1"/>
</dbReference>
<reference evidence="3" key="1">
    <citation type="journal article" date="2021" name="Microorganisms">
        <title>Acidisoma silvae sp. nov. and Acidisomacellulosilytica sp. nov., Two Acidophilic Bacteria Isolated from Decaying Wood, Hydrolyzing Cellulose and Producing Poly-3-hydroxybutyrate.</title>
        <authorList>
            <person name="Mieszkin S."/>
            <person name="Pouder E."/>
            <person name="Uroz S."/>
            <person name="Simon-Colin C."/>
            <person name="Alain K."/>
        </authorList>
    </citation>
    <scope>NUCLEOTIDE SEQUENCE</scope>
    <source>
        <strain evidence="3">HW T2.11</strain>
    </source>
</reference>
<feature type="domain" description="Glycine-rich" evidence="2">
    <location>
        <begin position="231"/>
        <end position="413"/>
    </location>
</feature>
<dbReference type="RefSeq" id="WP_227320444.1">
    <property type="nucleotide sequence ID" value="NZ_JAESVB010000002.1"/>
</dbReference>